<evidence type="ECO:0000259" key="3">
    <source>
        <dbReference type="PROSITE" id="PS50966"/>
    </source>
</evidence>
<dbReference type="EMBL" id="BKZW01000001">
    <property type="protein sequence ID" value="GER88402.1"/>
    <property type="molecule type" value="Genomic_DNA"/>
</dbReference>
<comment type="caution">
    <text evidence="4">The sequence shown here is derived from an EMBL/GenBank/DDBJ whole genome shotgun (WGS) entry which is preliminary data.</text>
</comment>
<protein>
    <recommendedName>
        <fullName evidence="3">SWIM-type domain-containing protein</fullName>
    </recommendedName>
</protein>
<dbReference type="PROSITE" id="PS50966">
    <property type="entry name" value="ZF_SWIM"/>
    <property type="match status" value="1"/>
</dbReference>
<evidence type="ECO:0000256" key="2">
    <source>
        <dbReference type="SAM" id="MobiDB-lite"/>
    </source>
</evidence>
<evidence type="ECO:0000313" key="5">
    <source>
        <dbReference type="Proteomes" id="UP000326912"/>
    </source>
</evidence>
<proteinExistence type="predicted"/>
<evidence type="ECO:0000313" key="4">
    <source>
        <dbReference type="EMBL" id="GER88402.1"/>
    </source>
</evidence>
<dbReference type="GO" id="GO:0008270">
    <property type="term" value="F:zinc ion binding"/>
    <property type="evidence" value="ECO:0007669"/>
    <property type="project" value="UniProtKB-KW"/>
</dbReference>
<gene>
    <name evidence="4" type="ORF">KDW_25640</name>
</gene>
<sequence length="612" mass="67564">MENIVPGVLQRLRPADIIRMAGLNAASLGQEYNRTSTIRSTQRQGTLLRGVVELPQDMDPLVLVLDEEDETASPERTTTLRSYTTEVEMMNLTSWRSSCSCDEQGTLLCVHGAALLYRWLAQPLVFEPLAETPPAPEVRSTRFPTPTRTVPAREHMKAEKLPSSTSSDPSTNAAVRYSPDLSTILAQISLSELRGIAREYELTTNGLSRAQLAEAVLEALQQPDVVRRVASTLEKTQRQLLAALALAGGMVSDDDLRGLFERFSLGKPPQLQRTLLALQGKALLFRVNISRADAVARPASNNSLLDIGWFVPAEIHSALRVYIPVTSFDVTQPDEHSALPDVQVARPYRILADLLLVARALESVKIEPADPWSPLHPPDLPAPVATNSNQAAEHVGLVPAPADMPSAALLETLQQTLPFTQSFLRFAVQVLLLTGIVQKPQRQALYMHVLPDAAQLLLGSSNADVLQDLFKLWLQSPSVAELFALPSEGLRLLCRMTPLKIPVLRLSELAEENTAARHTLVALLTQACAHKWMQFAAFARFVSRLNPLFLQRRQRLFPAPHWWLEAEAGKPLKPTLLGDWQRAELLYIERLILGLCTGGDSVTWPCPLKDAC</sequence>
<feature type="compositionally biased region" description="Basic and acidic residues" evidence="2">
    <location>
        <begin position="151"/>
        <end position="160"/>
    </location>
</feature>
<dbReference type="AlphaFoldDB" id="A0A5J4KMM0"/>
<feature type="domain" description="SWIM-type" evidence="3">
    <location>
        <begin position="83"/>
        <end position="120"/>
    </location>
</feature>
<keyword evidence="1" id="KW-0479">Metal-binding</keyword>
<evidence type="ECO:0000256" key="1">
    <source>
        <dbReference type="PROSITE-ProRule" id="PRU00325"/>
    </source>
</evidence>
<name>A0A5J4KMM0_9CHLR</name>
<keyword evidence="1" id="KW-0863">Zinc-finger</keyword>
<keyword evidence="1" id="KW-0862">Zinc</keyword>
<reference evidence="4 5" key="1">
    <citation type="submission" date="2019-10" db="EMBL/GenBank/DDBJ databases">
        <title>Dictyobacter vulcani sp. nov., within the class Ktedonobacteria, isolated from soil of volcanic Mt. Zao.</title>
        <authorList>
            <person name="Zheng Y."/>
            <person name="Wang C.M."/>
            <person name="Sakai Y."/>
            <person name="Abe K."/>
            <person name="Yokota A."/>
            <person name="Yabe S."/>
        </authorList>
    </citation>
    <scope>NUCLEOTIDE SEQUENCE [LARGE SCALE GENOMIC DNA]</scope>
    <source>
        <strain evidence="4 5">W12</strain>
    </source>
</reference>
<keyword evidence="5" id="KW-1185">Reference proteome</keyword>
<organism evidence="4 5">
    <name type="scientific">Dictyobacter vulcani</name>
    <dbReference type="NCBI Taxonomy" id="2607529"/>
    <lineage>
        <taxon>Bacteria</taxon>
        <taxon>Bacillati</taxon>
        <taxon>Chloroflexota</taxon>
        <taxon>Ktedonobacteria</taxon>
        <taxon>Ktedonobacterales</taxon>
        <taxon>Dictyobacteraceae</taxon>
        <taxon>Dictyobacter</taxon>
    </lineage>
</organism>
<accession>A0A5J4KMM0</accession>
<feature type="region of interest" description="Disordered" evidence="2">
    <location>
        <begin position="131"/>
        <end position="173"/>
    </location>
</feature>
<dbReference type="Proteomes" id="UP000326912">
    <property type="component" value="Unassembled WGS sequence"/>
</dbReference>
<dbReference type="InterPro" id="IPR007527">
    <property type="entry name" value="Znf_SWIM"/>
</dbReference>
<feature type="compositionally biased region" description="Polar residues" evidence="2">
    <location>
        <begin position="162"/>
        <end position="173"/>
    </location>
</feature>
<dbReference type="RefSeq" id="WP_162005184.1">
    <property type="nucleotide sequence ID" value="NZ_BKZW01000001.1"/>
</dbReference>